<protein>
    <recommendedName>
        <fullName evidence="9">MICOS complex subunit MIC10</fullName>
    </recommendedName>
</protein>
<evidence type="ECO:0000256" key="7">
    <source>
        <dbReference type="ARBA" id="ARBA00023128"/>
    </source>
</evidence>
<evidence type="ECO:0000256" key="1">
    <source>
        <dbReference type="ARBA" id="ARBA00002689"/>
    </source>
</evidence>
<comment type="subcellular location">
    <subcellularLocation>
        <location evidence="2 9">Mitochondrion inner membrane</location>
        <topology evidence="2 9">Single-pass membrane protein</topology>
    </subcellularLocation>
</comment>
<evidence type="ECO:0000313" key="10">
    <source>
        <dbReference type="EMBL" id="CAG7721417.1"/>
    </source>
</evidence>
<dbReference type="GO" id="GO:0061617">
    <property type="term" value="C:MICOS complex"/>
    <property type="evidence" value="ECO:0007669"/>
    <property type="project" value="UniProtKB-UniRule"/>
</dbReference>
<name>A0A8J2JM04_9HEXA</name>
<keyword evidence="5 9" id="KW-0999">Mitochondrion inner membrane</keyword>
<gene>
    <name evidence="10" type="ORF">AFUS01_LOCUS10633</name>
</gene>
<keyword evidence="4" id="KW-0812">Transmembrane</keyword>
<proteinExistence type="inferred from homology"/>
<keyword evidence="6" id="KW-1133">Transmembrane helix</keyword>
<keyword evidence="7 9" id="KW-0496">Mitochondrion</keyword>
<evidence type="ECO:0000313" key="11">
    <source>
        <dbReference type="Proteomes" id="UP000708208"/>
    </source>
</evidence>
<comment type="function">
    <text evidence="1 9">Component of the MICOS complex, a large protein complex of the mitochondrial inner membrane that plays crucial roles in the maintenance of crista junctions, inner membrane architecture, and formation of contact sites to the outer membrane.</text>
</comment>
<accession>A0A8J2JM04</accession>
<keyword evidence="11" id="KW-1185">Reference proteome</keyword>
<comment type="caution">
    <text evidence="10">The sequence shown here is derived from an EMBL/GenBank/DDBJ whole genome shotgun (WGS) entry which is preliminary data.</text>
</comment>
<sequence>MTTVAATAPRKGSENLGERIKSEDRLPNAIDKCIADGIIKTGAGAATGTALSLVLFKRRFWPITLGVGLGMGMALSNCQNNLND</sequence>
<dbReference type="OrthoDB" id="1916310at2759"/>
<evidence type="ECO:0000256" key="6">
    <source>
        <dbReference type="ARBA" id="ARBA00022989"/>
    </source>
</evidence>
<evidence type="ECO:0000256" key="9">
    <source>
        <dbReference type="RuleBase" id="RU363011"/>
    </source>
</evidence>
<dbReference type="PANTHER" id="PTHR21304:SF0">
    <property type="entry name" value="MICOS COMPLEX SUBUNIT MIC10"/>
    <property type="match status" value="1"/>
</dbReference>
<dbReference type="InterPro" id="IPR007512">
    <property type="entry name" value="Mic10"/>
</dbReference>
<dbReference type="EMBL" id="CAJVCH010079268">
    <property type="protein sequence ID" value="CAG7721417.1"/>
    <property type="molecule type" value="Genomic_DNA"/>
</dbReference>
<comment type="similarity">
    <text evidence="3 9">Belongs to the MICOS complex subunit Mic10 family.</text>
</comment>
<dbReference type="Proteomes" id="UP000708208">
    <property type="component" value="Unassembled WGS sequence"/>
</dbReference>
<evidence type="ECO:0000256" key="3">
    <source>
        <dbReference type="ARBA" id="ARBA00006792"/>
    </source>
</evidence>
<comment type="subunit">
    <text evidence="9">Component of the mitochondrial contact site and cristae organizing system (MICOS) complex.</text>
</comment>
<keyword evidence="8" id="KW-0472">Membrane</keyword>
<evidence type="ECO:0000256" key="8">
    <source>
        <dbReference type="ARBA" id="ARBA00023136"/>
    </source>
</evidence>
<dbReference type="PANTHER" id="PTHR21304">
    <property type="entry name" value="MICOS COMPLEX SUBUNIT MIC10"/>
    <property type="match status" value="1"/>
</dbReference>
<evidence type="ECO:0000256" key="2">
    <source>
        <dbReference type="ARBA" id="ARBA00004434"/>
    </source>
</evidence>
<organism evidence="10 11">
    <name type="scientific">Allacma fusca</name>
    <dbReference type="NCBI Taxonomy" id="39272"/>
    <lineage>
        <taxon>Eukaryota</taxon>
        <taxon>Metazoa</taxon>
        <taxon>Ecdysozoa</taxon>
        <taxon>Arthropoda</taxon>
        <taxon>Hexapoda</taxon>
        <taxon>Collembola</taxon>
        <taxon>Symphypleona</taxon>
        <taxon>Sminthuridae</taxon>
        <taxon>Allacma</taxon>
    </lineage>
</organism>
<evidence type="ECO:0000256" key="5">
    <source>
        <dbReference type="ARBA" id="ARBA00022792"/>
    </source>
</evidence>
<dbReference type="Pfam" id="PF04418">
    <property type="entry name" value="DUF543"/>
    <property type="match status" value="1"/>
</dbReference>
<dbReference type="AlphaFoldDB" id="A0A8J2JM04"/>
<reference evidence="10" key="1">
    <citation type="submission" date="2021-06" db="EMBL/GenBank/DDBJ databases">
        <authorList>
            <person name="Hodson N. C."/>
            <person name="Mongue J. A."/>
            <person name="Jaron S. K."/>
        </authorList>
    </citation>
    <scope>NUCLEOTIDE SEQUENCE</scope>
</reference>
<evidence type="ECO:0000256" key="4">
    <source>
        <dbReference type="ARBA" id="ARBA00022692"/>
    </source>
</evidence>